<dbReference type="Proteomes" id="UP000014760">
    <property type="component" value="Unassembled WGS sequence"/>
</dbReference>
<evidence type="ECO:0000313" key="4">
    <source>
        <dbReference type="Proteomes" id="UP000014760"/>
    </source>
</evidence>
<evidence type="ECO:0000256" key="1">
    <source>
        <dbReference type="SAM" id="MobiDB-lite"/>
    </source>
</evidence>
<name>R7TJN6_CAPTE</name>
<feature type="region of interest" description="Disordered" evidence="1">
    <location>
        <begin position="65"/>
        <end position="84"/>
    </location>
</feature>
<protein>
    <submittedName>
        <fullName evidence="2 3">Uncharacterized protein</fullName>
    </submittedName>
</protein>
<evidence type="ECO:0000313" key="3">
    <source>
        <dbReference type="EnsemblMetazoa" id="CapteP197123"/>
    </source>
</evidence>
<reference evidence="2 4" key="2">
    <citation type="journal article" date="2013" name="Nature">
        <title>Insights into bilaterian evolution from three spiralian genomes.</title>
        <authorList>
            <person name="Simakov O."/>
            <person name="Marletaz F."/>
            <person name="Cho S.J."/>
            <person name="Edsinger-Gonzales E."/>
            <person name="Havlak P."/>
            <person name="Hellsten U."/>
            <person name="Kuo D.H."/>
            <person name="Larsson T."/>
            <person name="Lv J."/>
            <person name="Arendt D."/>
            <person name="Savage R."/>
            <person name="Osoegawa K."/>
            <person name="de Jong P."/>
            <person name="Grimwood J."/>
            <person name="Chapman J.A."/>
            <person name="Shapiro H."/>
            <person name="Aerts A."/>
            <person name="Otillar R.P."/>
            <person name="Terry A.Y."/>
            <person name="Boore J.L."/>
            <person name="Grigoriev I.V."/>
            <person name="Lindberg D.R."/>
            <person name="Seaver E.C."/>
            <person name="Weisblat D.A."/>
            <person name="Putnam N.H."/>
            <person name="Rokhsar D.S."/>
        </authorList>
    </citation>
    <scope>NUCLEOTIDE SEQUENCE</scope>
    <source>
        <strain evidence="2 4">I ESC-2004</strain>
    </source>
</reference>
<dbReference type="EMBL" id="KB309649">
    <property type="protein sequence ID" value="ELT93712.1"/>
    <property type="molecule type" value="Genomic_DNA"/>
</dbReference>
<dbReference type="HOGENOM" id="CLU_1798291_0_0_1"/>
<organism evidence="2">
    <name type="scientific">Capitella teleta</name>
    <name type="common">Polychaete worm</name>
    <dbReference type="NCBI Taxonomy" id="283909"/>
    <lineage>
        <taxon>Eukaryota</taxon>
        <taxon>Metazoa</taxon>
        <taxon>Spiralia</taxon>
        <taxon>Lophotrochozoa</taxon>
        <taxon>Annelida</taxon>
        <taxon>Polychaeta</taxon>
        <taxon>Sedentaria</taxon>
        <taxon>Scolecida</taxon>
        <taxon>Capitellidae</taxon>
        <taxon>Capitella</taxon>
    </lineage>
</organism>
<dbReference type="EMBL" id="AMQN01012634">
    <property type="status" value="NOT_ANNOTATED_CDS"/>
    <property type="molecule type" value="Genomic_DNA"/>
</dbReference>
<dbReference type="AlphaFoldDB" id="R7TJN6"/>
<gene>
    <name evidence="2" type="ORF">CAPTEDRAFT_197123</name>
</gene>
<evidence type="ECO:0000313" key="2">
    <source>
        <dbReference type="EMBL" id="ELT93712.1"/>
    </source>
</evidence>
<sequence length="144" mass="16637">MANSKIDIKSHRLLYIAGKGNYLVPVLIPHEMASVGKHLAAFDGEFKQEGTAGPGWSERIVRKETMEEEDDGKENVRKETMEEDSVMMELIEEEEEDSVMMELIEEEDDENEVSRRDRVEQKIKKTRSIKKGKEKIFPVTKHSK</sequence>
<keyword evidence="4" id="KW-1185">Reference proteome</keyword>
<proteinExistence type="predicted"/>
<reference evidence="3" key="3">
    <citation type="submission" date="2015-06" db="UniProtKB">
        <authorList>
            <consortium name="EnsemblMetazoa"/>
        </authorList>
    </citation>
    <scope>IDENTIFICATION</scope>
</reference>
<dbReference type="EnsemblMetazoa" id="CapteT197123">
    <property type="protein sequence ID" value="CapteP197123"/>
    <property type="gene ID" value="CapteG197123"/>
</dbReference>
<reference evidence="4" key="1">
    <citation type="submission" date="2012-12" db="EMBL/GenBank/DDBJ databases">
        <authorList>
            <person name="Hellsten U."/>
            <person name="Grimwood J."/>
            <person name="Chapman J.A."/>
            <person name="Shapiro H."/>
            <person name="Aerts A."/>
            <person name="Otillar R.P."/>
            <person name="Terry A.Y."/>
            <person name="Boore J.L."/>
            <person name="Simakov O."/>
            <person name="Marletaz F."/>
            <person name="Cho S.-J."/>
            <person name="Edsinger-Gonzales E."/>
            <person name="Havlak P."/>
            <person name="Kuo D.-H."/>
            <person name="Larsson T."/>
            <person name="Lv J."/>
            <person name="Arendt D."/>
            <person name="Savage R."/>
            <person name="Osoegawa K."/>
            <person name="de Jong P."/>
            <person name="Lindberg D.R."/>
            <person name="Seaver E.C."/>
            <person name="Weisblat D.A."/>
            <person name="Putnam N.H."/>
            <person name="Grigoriev I.V."/>
            <person name="Rokhsar D.S."/>
        </authorList>
    </citation>
    <scope>NUCLEOTIDE SEQUENCE</scope>
    <source>
        <strain evidence="4">I ESC-2004</strain>
    </source>
</reference>
<accession>R7TJN6</accession>